<feature type="compositionally biased region" description="Acidic residues" evidence="1">
    <location>
        <begin position="211"/>
        <end position="230"/>
    </location>
</feature>
<gene>
    <name evidence="2" type="ORF">M6B38_341745</name>
</gene>
<keyword evidence="3" id="KW-1185">Reference proteome</keyword>
<accession>A0AAX6GWC3</accession>
<evidence type="ECO:0000313" key="2">
    <source>
        <dbReference type="EMBL" id="KAJ6833046.1"/>
    </source>
</evidence>
<feature type="compositionally biased region" description="Polar residues" evidence="1">
    <location>
        <begin position="195"/>
        <end position="204"/>
    </location>
</feature>
<dbReference type="PANTHER" id="PTHR13343:SF18">
    <property type="entry name" value="PENTATRICOPEPTIDE REPEAT (PPR) SUPERFAMILY PROTEIN"/>
    <property type="match status" value="1"/>
</dbReference>
<name>A0AAX6GWC3_IRIPA</name>
<feature type="region of interest" description="Disordered" evidence="1">
    <location>
        <begin position="195"/>
        <end position="230"/>
    </location>
</feature>
<dbReference type="Proteomes" id="UP001140949">
    <property type="component" value="Unassembled WGS sequence"/>
</dbReference>
<dbReference type="EMBL" id="JANAVB010015598">
    <property type="protein sequence ID" value="KAJ6833046.1"/>
    <property type="molecule type" value="Genomic_DNA"/>
</dbReference>
<dbReference type="AlphaFoldDB" id="A0AAX6GWC3"/>
<comment type="caution">
    <text evidence="2">The sequence shown here is derived from an EMBL/GenBank/DDBJ whole genome shotgun (WGS) entry which is preliminary data.</text>
</comment>
<reference evidence="2" key="2">
    <citation type="submission" date="2023-04" db="EMBL/GenBank/DDBJ databases">
        <authorList>
            <person name="Bruccoleri R.E."/>
            <person name="Oakeley E.J."/>
            <person name="Faust A.-M."/>
            <person name="Dessus-Babus S."/>
            <person name="Altorfer M."/>
            <person name="Burckhardt D."/>
            <person name="Oertli M."/>
            <person name="Naumann U."/>
            <person name="Petersen F."/>
            <person name="Wong J."/>
        </authorList>
    </citation>
    <scope>NUCLEOTIDE SEQUENCE</scope>
    <source>
        <strain evidence="2">GSM-AAB239-AS_SAM_17_03QT</strain>
        <tissue evidence="2">Leaf</tissue>
    </source>
</reference>
<sequence>MAVGLVFLATSQCQFCIREGICCSTSPVATSRWMKHSLDVGRALDCSSISFRCRSTFFGGMQSCGLLTAQDLSLSKVRVAADYSDSVPDSPKYMGVHGYHPLEELRDHGKKKDLLLTDAEIARTTVEANTHALLIFPGGVHCEPHGHVSWSEFQYVIDDYGDIFFEFYDDESILQDPRAINPVTVLIDMDNSTPGDTRRITGNYNEILDSSIDDDDDDDDSDDDYDDDEIDNTEVTDTLIKWGMPETLRQIHPLYFAKSLTKSVHAKYGRKMDLPSNGLSMVGFLRPAFLDEESYLRSLFHREDGDSYSSEWKDEADEEEEKVDGNYDLIDGEILRLSSDGDKGSSTLYKFEIMSMELFSVYVSVLGKFTSFSRC</sequence>
<protein>
    <submittedName>
        <fullName evidence="2">Uncharacterized protein</fullName>
    </submittedName>
</protein>
<proteinExistence type="predicted"/>
<dbReference type="PANTHER" id="PTHR13343">
    <property type="entry name" value="CREG1 PROTEIN"/>
    <property type="match status" value="1"/>
</dbReference>
<evidence type="ECO:0000313" key="3">
    <source>
        <dbReference type="Proteomes" id="UP001140949"/>
    </source>
</evidence>
<reference evidence="2" key="1">
    <citation type="journal article" date="2023" name="GigaByte">
        <title>Genome assembly of the bearded iris, Iris pallida Lam.</title>
        <authorList>
            <person name="Bruccoleri R.E."/>
            <person name="Oakeley E.J."/>
            <person name="Faust A.M.E."/>
            <person name="Altorfer M."/>
            <person name="Dessus-Babus S."/>
            <person name="Burckhardt D."/>
            <person name="Oertli M."/>
            <person name="Naumann U."/>
            <person name="Petersen F."/>
            <person name="Wong J."/>
        </authorList>
    </citation>
    <scope>NUCLEOTIDE SEQUENCE</scope>
    <source>
        <strain evidence="2">GSM-AAB239-AS_SAM_17_03QT</strain>
    </source>
</reference>
<evidence type="ECO:0000256" key="1">
    <source>
        <dbReference type="SAM" id="MobiDB-lite"/>
    </source>
</evidence>
<organism evidence="2 3">
    <name type="scientific">Iris pallida</name>
    <name type="common">Sweet iris</name>
    <dbReference type="NCBI Taxonomy" id="29817"/>
    <lineage>
        <taxon>Eukaryota</taxon>
        <taxon>Viridiplantae</taxon>
        <taxon>Streptophyta</taxon>
        <taxon>Embryophyta</taxon>
        <taxon>Tracheophyta</taxon>
        <taxon>Spermatophyta</taxon>
        <taxon>Magnoliopsida</taxon>
        <taxon>Liliopsida</taxon>
        <taxon>Asparagales</taxon>
        <taxon>Iridaceae</taxon>
        <taxon>Iridoideae</taxon>
        <taxon>Irideae</taxon>
        <taxon>Iris</taxon>
    </lineage>
</organism>